<feature type="region of interest" description="Disordered" evidence="1">
    <location>
        <begin position="1"/>
        <end position="66"/>
    </location>
</feature>
<dbReference type="EMBL" id="JAAGAX010000011">
    <property type="protein sequence ID" value="KAF2298717.1"/>
    <property type="molecule type" value="Genomic_DNA"/>
</dbReference>
<proteinExistence type="predicted"/>
<reference evidence="2 3" key="1">
    <citation type="journal article" date="2020" name="Mol. Plant">
        <title>The Chromosome-Based Rubber Tree Genome Provides New Insights into Spurge Genome Evolution and Rubber Biosynthesis.</title>
        <authorList>
            <person name="Liu J."/>
            <person name="Shi C."/>
            <person name="Shi C.C."/>
            <person name="Li W."/>
            <person name="Zhang Q.J."/>
            <person name="Zhang Y."/>
            <person name="Li K."/>
            <person name="Lu H.F."/>
            <person name="Shi C."/>
            <person name="Zhu S.T."/>
            <person name="Xiao Z.Y."/>
            <person name="Nan H."/>
            <person name="Yue Y."/>
            <person name="Zhu X.G."/>
            <person name="Wu Y."/>
            <person name="Hong X.N."/>
            <person name="Fan G.Y."/>
            <person name="Tong Y."/>
            <person name="Zhang D."/>
            <person name="Mao C.L."/>
            <person name="Liu Y.L."/>
            <person name="Hao S.J."/>
            <person name="Liu W.Q."/>
            <person name="Lv M.Q."/>
            <person name="Zhang H.B."/>
            <person name="Liu Y."/>
            <person name="Hu-Tang G.R."/>
            <person name="Wang J.P."/>
            <person name="Wang J.H."/>
            <person name="Sun Y.H."/>
            <person name="Ni S.B."/>
            <person name="Chen W.B."/>
            <person name="Zhang X.C."/>
            <person name="Jiao Y.N."/>
            <person name="Eichler E.E."/>
            <person name="Li G.H."/>
            <person name="Liu X."/>
            <person name="Gao L.Z."/>
        </authorList>
    </citation>
    <scope>NUCLEOTIDE SEQUENCE [LARGE SCALE GENOMIC DNA]</scope>
    <source>
        <strain evidence="3">cv. GT1</strain>
        <tissue evidence="2">Leaf</tissue>
    </source>
</reference>
<name>A0A6A6LDQ9_HEVBR</name>
<organism evidence="2 3">
    <name type="scientific">Hevea brasiliensis</name>
    <name type="common">Para rubber tree</name>
    <name type="synonym">Siphonia brasiliensis</name>
    <dbReference type="NCBI Taxonomy" id="3981"/>
    <lineage>
        <taxon>Eukaryota</taxon>
        <taxon>Viridiplantae</taxon>
        <taxon>Streptophyta</taxon>
        <taxon>Embryophyta</taxon>
        <taxon>Tracheophyta</taxon>
        <taxon>Spermatophyta</taxon>
        <taxon>Magnoliopsida</taxon>
        <taxon>eudicotyledons</taxon>
        <taxon>Gunneridae</taxon>
        <taxon>Pentapetalae</taxon>
        <taxon>rosids</taxon>
        <taxon>fabids</taxon>
        <taxon>Malpighiales</taxon>
        <taxon>Euphorbiaceae</taxon>
        <taxon>Crotonoideae</taxon>
        <taxon>Micrandreae</taxon>
        <taxon>Hevea</taxon>
    </lineage>
</organism>
<keyword evidence="3" id="KW-1185">Reference proteome</keyword>
<evidence type="ECO:0000313" key="2">
    <source>
        <dbReference type="EMBL" id="KAF2298717.1"/>
    </source>
</evidence>
<dbReference type="Proteomes" id="UP000467840">
    <property type="component" value="Chromosome 1"/>
</dbReference>
<gene>
    <name evidence="2" type="ORF">GH714_026053</name>
</gene>
<protein>
    <submittedName>
        <fullName evidence="2">Uncharacterized protein</fullName>
    </submittedName>
</protein>
<comment type="caution">
    <text evidence="2">The sequence shown here is derived from an EMBL/GenBank/DDBJ whole genome shotgun (WGS) entry which is preliminary data.</text>
</comment>
<evidence type="ECO:0000256" key="1">
    <source>
        <dbReference type="SAM" id="MobiDB-lite"/>
    </source>
</evidence>
<sequence>MALVQKLTGLSRSDEDHTTHVKQEKGSSSLEEENNKNGKIIGNGNDDNESSSVITDENCGSIGINS</sequence>
<feature type="compositionally biased region" description="Basic and acidic residues" evidence="1">
    <location>
        <begin position="12"/>
        <end position="25"/>
    </location>
</feature>
<evidence type="ECO:0000313" key="3">
    <source>
        <dbReference type="Proteomes" id="UP000467840"/>
    </source>
</evidence>
<dbReference type="AlphaFoldDB" id="A0A6A6LDQ9"/>
<accession>A0A6A6LDQ9</accession>